<geneLocation type="plasmid" evidence="1 2">
    <name>pSFLA01</name>
</geneLocation>
<dbReference type="Gene3D" id="3.40.1080.10">
    <property type="entry name" value="Glutaconate Coenzyme A-transferase"/>
    <property type="match status" value="1"/>
</dbReference>
<dbReference type="AlphaFoldDB" id="A0A8D4BE64"/>
<reference evidence="1 2" key="1">
    <citation type="submission" date="2011-01" db="EMBL/GenBank/DDBJ databases">
        <title>Complete sequence of plasmid1 of Streptomyces flavogriseus ATCC 33331.</title>
        <authorList>
            <consortium name="US DOE Joint Genome Institute"/>
            <person name="Lucas S."/>
            <person name="Copeland A."/>
            <person name="Lapidus A."/>
            <person name="Cheng J.-F."/>
            <person name="Goodwin L."/>
            <person name="Pitluck S."/>
            <person name="Davenport K."/>
            <person name="Detter J.C."/>
            <person name="Han C."/>
            <person name="Tapia R."/>
            <person name="Land M."/>
            <person name="Hauser L."/>
            <person name="Kyrpides N."/>
            <person name="Ivanova N."/>
            <person name="Ovchinnikova G."/>
            <person name="Pagani I."/>
            <person name="Brumm P."/>
            <person name="Mead D."/>
            <person name="Woyke T."/>
        </authorList>
    </citation>
    <scope>NUCLEOTIDE SEQUENCE [LARGE SCALE GENOMIC DNA]</scope>
    <source>
        <strain evidence="2">ATCC 33331 / IAF-45CD</strain>
        <plasmid evidence="1 2">pSFLA01</plasmid>
    </source>
</reference>
<proteinExistence type="predicted"/>
<dbReference type="PANTHER" id="PTHR13707">
    <property type="entry name" value="KETOACID-COENZYME A TRANSFERASE"/>
    <property type="match status" value="1"/>
</dbReference>
<dbReference type="PANTHER" id="PTHR13707:SF57">
    <property type="entry name" value="SUCCINYL-COA:3-KETOACID COENZYME A TRANSFERASE SUBUNIT B-RELATED"/>
    <property type="match status" value="1"/>
</dbReference>
<organism evidence="1 2">
    <name type="scientific">Streptomyces pratensis (strain ATCC 33331 / IAF-45CD)</name>
    <dbReference type="NCBI Taxonomy" id="591167"/>
    <lineage>
        <taxon>Bacteria</taxon>
        <taxon>Bacillati</taxon>
        <taxon>Actinomycetota</taxon>
        <taxon>Actinomycetes</taxon>
        <taxon>Kitasatosporales</taxon>
        <taxon>Streptomycetaceae</taxon>
        <taxon>Streptomyces</taxon>
    </lineage>
</organism>
<dbReference type="Pfam" id="PF01144">
    <property type="entry name" value="CoA_trans"/>
    <property type="match status" value="1"/>
</dbReference>
<dbReference type="SUPFAM" id="SSF100950">
    <property type="entry name" value="NagB/RpiA/CoA transferase-like"/>
    <property type="match status" value="1"/>
</dbReference>
<dbReference type="Proteomes" id="UP000002066">
    <property type="component" value="Plasmid pSFLA01"/>
</dbReference>
<dbReference type="InterPro" id="IPR037171">
    <property type="entry name" value="NagB/RpiA_transferase-like"/>
</dbReference>
<keyword evidence="1" id="KW-0808">Transferase</keyword>
<evidence type="ECO:0000313" key="2">
    <source>
        <dbReference type="Proteomes" id="UP000002066"/>
    </source>
</evidence>
<dbReference type="KEGG" id="sfa:Sfla_6467"/>
<gene>
    <name evidence="1" type="ORF">Sfla_6467</name>
</gene>
<dbReference type="EMBL" id="CP002476">
    <property type="protein sequence ID" value="ADW07802.1"/>
    <property type="molecule type" value="Genomic_DNA"/>
</dbReference>
<name>A0A8D4BE64_STRFA</name>
<evidence type="ECO:0000313" key="1">
    <source>
        <dbReference type="EMBL" id="ADW07802.1"/>
    </source>
</evidence>
<accession>A0A8D4BE64</accession>
<keyword evidence="1" id="KW-0614">Plasmid</keyword>
<dbReference type="InterPro" id="IPR004165">
    <property type="entry name" value="CoA_trans_fam_I"/>
</dbReference>
<protein>
    <submittedName>
        <fullName evidence="1">Coenzyme A transferase</fullName>
    </submittedName>
</protein>
<dbReference type="GO" id="GO:0008410">
    <property type="term" value="F:CoA-transferase activity"/>
    <property type="evidence" value="ECO:0007669"/>
    <property type="project" value="InterPro"/>
</dbReference>
<sequence length="193" mass="21955">MASIGLPAKGWLGVRLPAHTMWEHERKLYSWRKRSFRWDCHQGCWTVASDHFPRICKELLKRYPGALIGREFNPNERCNSSCQNARGFLCTCSCRAKKPRPREMAQRVEDSGRDLVHGARRVVVLMEHIARDGSFKIVEERSLALTGKRAVQRIITNLCVLDVTTEGLRLVELAPNVSVGDVRARTQPEICCG</sequence>